<evidence type="ECO:0000256" key="5">
    <source>
        <dbReference type="ARBA" id="ARBA00022737"/>
    </source>
</evidence>
<feature type="domain" description="Cadherin" evidence="18">
    <location>
        <begin position="702"/>
        <end position="801"/>
    </location>
</feature>
<dbReference type="Proteomes" id="UP001221898">
    <property type="component" value="Unassembled WGS sequence"/>
</dbReference>
<dbReference type="FunFam" id="2.10.25.10:FF:000154">
    <property type="entry name" value="FAT atypical cadherin 1"/>
    <property type="match status" value="1"/>
</dbReference>
<dbReference type="Gene3D" id="2.60.40.60">
    <property type="entry name" value="Cadherins"/>
    <property type="match status" value="24"/>
</dbReference>
<evidence type="ECO:0000256" key="12">
    <source>
        <dbReference type="PROSITE-ProRule" id="PRU00043"/>
    </source>
</evidence>
<feature type="domain" description="Cadherin" evidence="18">
    <location>
        <begin position="588"/>
        <end position="701"/>
    </location>
</feature>
<feature type="region of interest" description="Disordered" evidence="14">
    <location>
        <begin position="3231"/>
        <end position="3282"/>
    </location>
</feature>
<dbReference type="GO" id="GO:0005886">
    <property type="term" value="C:plasma membrane"/>
    <property type="evidence" value="ECO:0007669"/>
    <property type="project" value="InterPro"/>
</dbReference>
<feature type="domain" description="EGF-like" evidence="17">
    <location>
        <begin position="2893"/>
        <end position="2929"/>
    </location>
</feature>
<dbReference type="Pfam" id="PF00028">
    <property type="entry name" value="Cadherin"/>
    <property type="match status" value="22"/>
</dbReference>
<dbReference type="InterPro" id="IPR002126">
    <property type="entry name" value="Cadherin-like_dom"/>
</dbReference>
<evidence type="ECO:0000259" key="18">
    <source>
        <dbReference type="PROSITE" id="PS50268"/>
    </source>
</evidence>
<dbReference type="EMBL" id="JAINUG010000006">
    <property type="protein sequence ID" value="KAJ8416521.1"/>
    <property type="molecule type" value="Genomic_DNA"/>
</dbReference>
<feature type="region of interest" description="Disordered" evidence="14">
    <location>
        <begin position="3353"/>
        <end position="3382"/>
    </location>
</feature>
<feature type="domain" description="Cadherin" evidence="18">
    <location>
        <begin position="1742"/>
        <end position="1847"/>
    </location>
</feature>
<dbReference type="PROSITE" id="PS00022">
    <property type="entry name" value="EGF_1"/>
    <property type="match status" value="4"/>
</dbReference>
<evidence type="ECO:0000259" key="16">
    <source>
        <dbReference type="PROSITE" id="PS50025"/>
    </source>
</evidence>
<evidence type="ECO:0000256" key="11">
    <source>
        <dbReference type="ARBA" id="ARBA00023180"/>
    </source>
</evidence>
<feature type="domain" description="Cadherin" evidence="18">
    <location>
        <begin position="905"/>
        <end position="1005"/>
    </location>
</feature>
<dbReference type="PROSITE" id="PS00010">
    <property type="entry name" value="ASX_HYDROXYL"/>
    <property type="match status" value="1"/>
</dbReference>
<comment type="caution">
    <text evidence="19">The sequence shown here is derived from an EMBL/GenBank/DDBJ whole genome shotgun (WGS) entry which is preliminary data.</text>
</comment>
<dbReference type="FunFam" id="2.60.40.60:FF:000059">
    <property type="entry name" value="FAT atypical cadherin 3"/>
    <property type="match status" value="1"/>
</dbReference>
<dbReference type="SMART" id="SM00112">
    <property type="entry name" value="CA"/>
    <property type="match status" value="22"/>
</dbReference>
<evidence type="ECO:0000313" key="20">
    <source>
        <dbReference type="Proteomes" id="UP001221898"/>
    </source>
</evidence>
<feature type="domain" description="Cadherin" evidence="18">
    <location>
        <begin position="1950"/>
        <end position="2054"/>
    </location>
</feature>
<dbReference type="Gene3D" id="2.10.25.10">
    <property type="entry name" value="Laminin"/>
    <property type="match status" value="4"/>
</dbReference>
<dbReference type="FunFam" id="2.60.40.60:FF:000032">
    <property type="entry name" value="FAT atypical cadherin 1"/>
    <property type="match status" value="1"/>
</dbReference>
<dbReference type="FunFam" id="2.60.40.60:FF:000052">
    <property type="entry name" value="FAT atypical cadherin 1"/>
    <property type="match status" value="1"/>
</dbReference>
<dbReference type="CDD" id="cd00110">
    <property type="entry name" value="LamG"/>
    <property type="match status" value="1"/>
</dbReference>
<organism evidence="19 20">
    <name type="scientific">Aldrovandia affinis</name>
    <dbReference type="NCBI Taxonomy" id="143900"/>
    <lineage>
        <taxon>Eukaryota</taxon>
        <taxon>Metazoa</taxon>
        <taxon>Chordata</taxon>
        <taxon>Craniata</taxon>
        <taxon>Vertebrata</taxon>
        <taxon>Euteleostomi</taxon>
        <taxon>Actinopterygii</taxon>
        <taxon>Neopterygii</taxon>
        <taxon>Teleostei</taxon>
        <taxon>Notacanthiformes</taxon>
        <taxon>Halosauridae</taxon>
        <taxon>Aldrovandia</taxon>
    </lineage>
</organism>
<feature type="domain" description="Cadherin" evidence="18">
    <location>
        <begin position="1214"/>
        <end position="1315"/>
    </location>
</feature>
<protein>
    <recommendedName>
        <fullName evidence="21">Protocadherin Fat 1</fullName>
    </recommendedName>
</protein>
<evidence type="ECO:0000256" key="1">
    <source>
        <dbReference type="ARBA" id="ARBA00004479"/>
    </source>
</evidence>
<keyword evidence="7" id="KW-0130">Cell adhesion</keyword>
<dbReference type="PRINTS" id="PR00205">
    <property type="entry name" value="CADHERIN"/>
</dbReference>
<feature type="compositionally biased region" description="Low complexity" evidence="14">
    <location>
        <begin position="3269"/>
        <end position="3282"/>
    </location>
</feature>
<dbReference type="Gene3D" id="2.60.120.200">
    <property type="match status" value="1"/>
</dbReference>
<feature type="disulfide bond" evidence="13">
    <location>
        <begin position="2957"/>
        <end position="2966"/>
    </location>
</feature>
<dbReference type="SMART" id="SM00282">
    <property type="entry name" value="LamG"/>
    <property type="match status" value="1"/>
</dbReference>
<keyword evidence="11" id="KW-0325">Glycoprotein</keyword>
<keyword evidence="3 15" id="KW-0812">Transmembrane</keyword>
<dbReference type="FunFam" id="2.60.40.60:FF:000013">
    <property type="entry name" value="Cadherin EGF LAG seven-pass G-type receptor"/>
    <property type="match status" value="3"/>
</dbReference>
<dbReference type="FunFam" id="2.60.40.60:FF:000071">
    <property type="entry name" value="FAT atypical cadherin 1"/>
    <property type="match status" value="1"/>
</dbReference>
<dbReference type="SMART" id="SM00179">
    <property type="entry name" value="EGF_CA"/>
    <property type="match status" value="4"/>
</dbReference>
<dbReference type="PROSITE" id="PS00232">
    <property type="entry name" value="CADHERIN_1"/>
    <property type="match status" value="10"/>
</dbReference>
<feature type="transmembrane region" description="Helical" evidence="15">
    <location>
        <begin position="2988"/>
        <end position="3008"/>
    </location>
</feature>
<dbReference type="InterPro" id="IPR049883">
    <property type="entry name" value="NOTCH1_EGF-like"/>
</dbReference>
<sequence length="3382" mass="370334">MSVKRIFPKHTAEVTVTDQGVPPKSAVVRVIVKVRDENDNKPQFLEKIYKIQLPEREKAERERAAKREPVYRVIASDRDEGPNAEISYSIEEGDEHGKFFIEPKTGLVSSKKFSTAGDYDILTIKAVDNGRPQRSASCRLHIEWIPKPKLSSKPLNFDELSFSFSVMESDPVSHMVGIITTEHTDSPVWFHITGDIQAKEMFHIVQMACDLNCTSEGGNYDSRFEVDKGSGTVIVARPLDAEQISNYNLTVEATDGTNSISTKVFIRVIDTNNHRPQFSQPKYEINIPEDTAPETEILQISATDEDEKNKMTYTLLSSTDPFSLRKFRLDPGTGLLYTAEKLDHETIHRHTLTVMVRDQDIPVKRNLARVIINVEDTNDNAPRFTSSSYSAHAFESAAVGSAVLQITALDKDKGRNAEILYSIESGNVANSFAIDPVLGTITVAKELDRSSRSQFELAVKASDKGLPPLSMLTTVHITVTVSDNAKPKFTEREFSAEISETATVGSFVSAVTASSQSSVFYQIKDGNTNGAFDINPSSGVVTTQRTLDYETLRSYKLIVQATNMAGMLSNTTLLINLKDENDNAPVFTQAEFTGMVSESAPFNSVVLTNDKSPLVIRASDADRDMNARLVYQIVELFAHNYFEIDSSTGAIRTIASLDYEQRSSFQFTVQVHDMGRPRLFAEMAANVTVQVIDVNDCSPKFSRDTYEASIIVPAYKGVKVITVNATDADTGTNSKLLFSISNGNIGGKFQIDPISGAIFIENTTQLHSRYELTVRVSDGRFVSSTAVNINVRENTNSTLKFNRGSYIASVPENSSEKRTLAVVAVIGSPINEPLFYTILNPNKRFTIGRTSGVLSTTGLPFDREEQDTYDVVVEVAKEEKSSGFSHVLVKVTIEDVNDNKPMFVNLPYHTTLVQRDAAVGQSLRQVTAVDGDVGRNAEFHYHLREHHEYFQISLSGEIFLIKPFEQETQISEFVINVVAKDRGEPPLSSMIEVPITVVDKAMPVFEKPFYSIEIPENIQLHTPIVHVQANGSEGPRIVYSITEGDPFSQFSINFNTGVLYVIQLLDFETHPAYKLNVGATDSLTGAHSEVFVDIILEDVNDNSPAFKSTAYAASLSEASVIGTSVLQVTATDSDSGNNKELFYQLVQDEGQSFDCFGIDRDSGVIWTACALDHEETAQHKLVVRAVDGGVPPLSSDVSVLIDVTDLNDNAPVFTQRVYEVRVSELASSGHFVTIVQASDVDSSDVGKLEYSLLSGKEDQDFVIDAKSGQIAISSRRRPQMEPLYNLNVSASDGVFRATATVRVTVVGANFHGPAFAQIDYVVELSENSHVGTLVTEIKATDKDPGIYGRVTYHIVNDFAKEKFSVNEDGQIFTLERVDREKPIEKVMPISLMAKDGGGRVAFCTINVILTDVNDNAPQFRAAEYRVNVASDIPRGTTVVKISASDMDEGTNADITYFIEGGEKIEENFEINPYNGVIITKESIIGLENDLCAFYVRARDSGNPSRQSVVPVSVEVLAPEVPVPKFVEPHYRFAVAEDLPIGSEIDVIQAESEQAVVYSLIKGNTPESNQNEVFLVDRETGKLKLGKKLDYETTKWYLLTLLAQSNYKGSDIMSTVDVNIQIKDVNDNRPQFESDPYEAFVTENLPRGTLVIPVKATDLDTNTNGQVIYSLDPNQETEEIAELFAINSETGWITTLKELDRERQSKYIVGVMASDRGEKVQLVTSTTVRVTVADVNDSPPRFTAEIYKGTVSEDDPPPSGVVAILSTTDADSEDINKQVSYYITGGDPLGQFAIEHIQKDWKVSVRKPLDREERDNYLLNITATDGTFVAKAVVEVKVLDANDNSPVCEKVLYAETVPEDAPAGKLILQVSATDADIRSNAEISYKLIGAGSDQFSIDPDTGELRTVLTLDREERDVYNLKVRALDGGSRYCEAAVEITVEDVNDNVPQFVADTVPLTVFENTEIRTVVARLQANDADLGSNSNVLYSFVDSADGQFSIDKRSGIVSLEKPLDREVQAVYMLQVRATDQGVPRRLSSICTVVVSVLDINDNPPVFERREYVATVPEDVRVGTQVLRVFAASKDAESNAEISYVVVSGNELGMFSIDSRMGDIFVIEGLDYETTREYYLTIEATDGGTPSLSDMATVNINVTDVNDNSPVFSQNVYAAVVSEDSDLGKSIVNVMARDADGPSSNHVHYSIVNGNQGSPFTIDAVKGEVKVARQLDREKVSGYTLTVLASDNGNPPKSSSATINIDVSDVNDNPPVFSQANYSLIIQENRPEWTSVLLLGVTDGDASHNGPPFSFTIVGGNEGNAFQINQQGAILTAMRLDQKTTEHYMLHVQVADSGKPPLASSTFISIRVIEESVYPPAVLPLDVFVTTQGEEYPGGVLGKVHATDQDIYDMLTYSLSPEPFGPFSLSATDGKLVARRGLDEGHYPLNVTVTDGRFTAGAGINVHVRRITQRMLNGSIAVRFANVAPEEFVGDYWRNFLRALRNVAAVLEDRRAGGQRAAVLFYKLNSSVDAIEEMTGLHIARVIDKLCAGLECPRGYCDEVITLDNSAMSTHSTARLSFVTPRHHRAAVCLCKGSKCPVLNTVCEGDPCPEGSVCISSQKEAKYSCVCTDGKVGTCSGGPSLTFSGNGYVKYRLMENENKEEMKLSLKLRTFSSHAILMYARGTDYSILEIHNGRLQYKFDCGSGPGLVSVHSIQLNDGEWHTVSLEVDGNYAKLVLDQDHAASGMAPGTLRTLNLDDTVYFGGHAREHTARRGRSPPIANGFRGCMEALVLNGQELPLSAKPRPHAHAHAVMEDMAEVSPGCTMAPALGCSSNPCTNGGTCSSLPSGGYFCKCGALFMGTHCEISISPCASNPCLYGGTCVPHRGDFYCQCRGQYSGQRCQLGPYCKDNPCKNSGKCIDSLDGPVCECEQGFQGERCLSDIDECANNPCANGGQCENTYGSYSCNCSLAFRGKLCELKSEIRNKFISTSWNIGLEEIIGIVVFVLSIFILALFFVLIRKGCCHSSKSKAEEDKHGPSNAFFHGPYLDPKLSKNIYSDVPPQVPVRPISYTPSVPSDSRNNLDRNSFEGSIIPEHPEFSTFNPDSVHGHRKAVAVCSVAPNLPPPPPSDSDSIQKPSWDYEYDVVELDPCLNKKAIEDACRRVSGVHSLSSFHPEAYDENESLVALALKNPRGYHWDTSDWMPSVHLPGIQEFPSYDALDSPAPLYIDPNVLDADYYPGGYDIDSDTLPPPNDFPLHDELPPLPEQGDQYGTLEPPRDTSPLASPSSSTRSQQQLYALPPYQYTTHLAQPRDPATGTKGHVRFPAHPPGRGRDLEARNVDSASLSMGASAASCSDVSDVMLSDYESGDEGRCGRATAPASAPAPDTTQHTEV</sequence>
<dbReference type="FunFam" id="2.60.40.60:FF:000021">
    <property type="entry name" value="FAT atypical cadherin 1"/>
    <property type="match status" value="2"/>
</dbReference>
<evidence type="ECO:0000256" key="7">
    <source>
        <dbReference type="ARBA" id="ARBA00022889"/>
    </source>
</evidence>
<feature type="disulfide bond" evidence="13">
    <location>
        <begin position="2599"/>
        <end position="2616"/>
    </location>
</feature>
<feature type="domain" description="Cadherin" evidence="18">
    <location>
        <begin position="385"/>
        <end position="489"/>
    </location>
</feature>
<dbReference type="FunFam" id="2.60.40.60:FF:000065">
    <property type="entry name" value="FAT atypical cadherin 1"/>
    <property type="match status" value="1"/>
</dbReference>
<evidence type="ECO:0000256" key="13">
    <source>
        <dbReference type="PROSITE-ProRule" id="PRU00076"/>
    </source>
</evidence>
<name>A0AAD7T8U3_9TELE</name>
<dbReference type="FunFam" id="2.60.40.60:FF:000084">
    <property type="entry name" value="FAT atypical cadherin 3"/>
    <property type="match status" value="1"/>
</dbReference>
<feature type="domain" description="Cadherin" evidence="18">
    <location>
        <begin position="45"/>
        <end position="142"/>
    </location>
</feature>
<dbReference type="FunFam" id="2.60.40.60:FF:000058">
    <property type="entry name" value="FAT atypical cadherin 3"/>
    <property type="match status" value="1"/>
</dbReference>
<feature type="domain" description="EGF-like" evidence="17">
    <location>
        <begin position="2856"/>
        <end position="2892"/>
    </location>
</feature>
<dbReference type="FunFam" id="2.60.40.60:FF:000053">
    <property type="entry name" value="FAT atypical cadherin 3"/>
    <property type="match status" value="1"/>
</dbReference>
<dbReference type="Pfam" id="PF00008">
    <property type="entry name" value="EGF"/>
    <property type="match status" value="2"/>
</dbReference>
<feature type="domain" description="Cadherin" evidence="18">
    <location>
        <begin position="10"/>
        <end position="44"/>
    </location>
</feature>
<keyword evidence="10 13" id="KW-1015">Disulfide bond</keyword>
<feature type="domain" description="Cadherin" evidence="18">
    <location>
        <begin position="1006"/>
        <end position="1106"/>
    </location>
</feature>
<feature type="domain" description="Cadherin" evidence="18">
    <location>
        <begin position="2160"/>
        <end position="2264"/>
    </location>
</feature>
<dbReference type="GO" id="GO:0007156">
    <property type="term" value="P:homophilic cell adhesion via plasma membrane adhesion molecules"/>
    <property type="evidence" value="ECO:0007669"/>
    <property type="project" value="InterPro"/>
</dbReference>
<dbReference type="FunFam" id="2.60.40.60:FF:000033">
    <property type="entry name" value="FAT atypical cadherin 1"/>
    <property type="match status" value="1"/>
</dbReference>
<reference evidence="19" key="1">
    <citation type="journal article" date="2023" name="Science">
        <title>Genome structures resolve the early diversification of teleost fishes.</title>
        <authorList>
            <person name="Parey E."/>
            <person name="Louis A."/>
            <person name="Montfort J."/>
            <person name="Bouchez O."/>
            <person name="Roques C."/>
            <person name="Iampietro C."/>
            <person name="Lluch J."/>
            <person name="Castinel A."/>
            <person name="Donnadieu C."/>
            <person name="Desvignes T."/>
            <person name="Floi Bucao C."/>
            <person name="Jouanno E."/>
            <person name="Wen M."/>
            <person name="Mejri S."/>
            <person name="Dirks R."/>
            <person name="Jansen H."/>
            <person name="Henkel C."/>
            <person name="Chen W.J."/>
            <person name="Zahm M."/>
            <person name="Cabau C."/>
            <person name="Klopp C."/>
            <person name="Thompson A.W."/>
            <person name="Robinson-Rechavi M."/>
            <person name="Braasch I."/>
            <person name="Lecointre G."/>
            <person name="Bobe J."/>
            <person name="Postlethwait J.H."/>
            <person name="Berthelot C."/>
            <person name="Roest Crollius H."/>
            <person name="Guiguen Y."/>
        </authorList>
    </citation>
    <scope>NUCLEOTIDE SEQUENCE</scope>
    <source>
        <strain evidence="19">NC1722</strain>
    </source>
</reference>
<evidence type="ECO:0000256" key="8">
    <source>
        <dbReference type="ARBA" id="ARBA00022989"/>
    </source>
</evidence>
<keyword evidence="8 15" id="KW-1133">Transmembrane helix</keyword>
<dbReference type="Pfam" id="PF07645">
    <property type="entry name" value="EGF_CA"/>
    <property type="match status" value="1"/>
</dbReference>
<feature type="domain" description="Cadherin" evidence="18">
    <location>
        <begin position="1632"/>
        <end position="1741"/>
    </location>
</feature>
<feature type="disulfide bond" evidence="13">
    <location>
        <begin position="2882"/>
        <end position="2891"/>
    </location>
</feature>
<feature type="domain" description="Cadherin" evidence="18">
    <location>
        <begin position="1848"/>
        <end position="1949"/>
    </location>
</feature>
<feature type="domain" description="Cadherin" evidence="18">
    <location>
        <begin position="2055"/>
        <end position="2159"/>
    </location>
</feature>
<dbReference type="FunFam" id="2.10.25.10:FF:000004">
    <property type="entry name" value="Neurogenic locus notch 1"/>
    <property type="match status" value="1"/>
</dbReference>
<dbReference type="CDD" id="cd11304">
    <property type="entry name" value="Cadherin_repeat"/>
    <property type="match status" value="24"/>
</dbReference>
<feature type="compositionally biased region" description="Low complexity" evidence="14">
    <location>
        <begin position="3365"/>
        <end position="3382"/>
    </location>
</feature>
<dbReference type="GO" id="GO:0009653">
    <property type="term" value="P:anatomical structure morphogenesis"/>
    <property type="evidence" value="ECO:0007669"/>
    <property type="project" value="UniProtKB-ARBA"/>
</dbReference>
<feature type="region of interest" description="Disordered" evidence="14">
    <location>
        <begin position="3296"/>
        <end position="3325"/>
    </location>
</feature>
<dbReference type="FunFam" id="2.60.40.60:FF:000061">
    <property type="entry name" value="FAT atypical cadherin 3"/>
    <property type="match status" value="2"/>
</dbReference>
<proteinExistence type="predicted"/>
<feature type="domain" description="Laminin G" evidence="16">
    <location>
        <begin position="2629"/>
        <end position="2813"/>
    </location>
</feature>
<dbReference type="InterPro" id="IPR020894">
    <property type="entry name" value="Cadherin_CS"/>
</dbReference>
<comment type="subcellular location">
    <subcellularLocation>
        <location evidence="1">Membrane</location>
        <topology evidence="1">Single-pass type I membrane protein</topology>
    </subcellularLocation>
</comment>
<dbReference type="FunFam" id="2.10.25.10:FF:000152">
    <property type="entry name" value="FAT atypical cadherin 1"/>
    <property type="match status" value="1"/>
</dbReference>
<dbReference type="PROSITE" id="PS50025">
    <property type="entry name" value="LAM_G_DOMAIN"/>
    <property type="match status" value="1"/>
</dbReference>
<dbReference type="InterPro" id="IPR015919">
    <property type="entry name" value="Cadherin-like_sf"/>
</dbReference>
<dbReference type="FunFam" id="2.10.25.10:FF:000057">
    <property type="entry name" value="protocadherin Fat 1 isoform X2"/>
    <property type="match status" value="1"/>
</dbReference>
<dbReference type="FunFam" id="2.60.120.200:FF:000024">
    <property type="entry name" value="FAT atypical cadherin 1"/>
    <property type="match status" value="1"/>
</dbReference>
<keyword evidence="4" id="KW-0732">Signal</keyword>
<feature type="domain" description="Cadherin" evidence="18">
    <location>
        <begin position="2265"/>
        <end position="2369"/>
    </location>
</feature>
<dbReference type="FunFam" id="2.60.40.60:FF:000089">
    <property type="entry name" value="FAT atypical cadherin 1"/>
    <property type="match status" value="1"/>
</dbReference>
<evidence type="ECO:0000256" key="15">
    <source>
        <dbReference type="SAM" id="Phobius"/>
    </source>
</evidence>
<keyword evidence="2 13" id="KW-0245">EGF-like domain</keyword>
<feature type="disulfide bond" evidence="13">
    <location>
        <begin position="2919"/>
        <end position="2928"/>
    </location>
</feature>
<dbReference type="SUPFAM" id="SSF49313">
    <property type="entry name" value="Cadherin-like"/>
    <property type="match status" value="23"/>
</dbReference>
<dbReference type="PROSITE" id="PS01186">
    <property type="entry name" value="EGF_2"/>
    <property type="match status" value="1"/>
</dbReference>
<evidence type="ECO:0000256" key="14">
    <source>
        <dbReference type="SAM" id="MobiDB-lite"/>
    </source>
</evidence>
<feature type="domain" description="Cadherin" evidence="18">
    <location>
        <begin position="490"/>
        <end position="587"/>
    </location>
</feature>
<dbReference type="InterPro" id="IPR001881">
    <property type="entry name" value="EGF-like_Ca-bd_dom"/>
</dbReference>
<dbReference type="InterPro" id="IPR000742">
    <property type="entry name" value="EGF"/>
</dbReference>
<dbReference type="InterPro" id="IPR001791">
    <property type="entry name" value="Laminin_G"/>
</dbReference>
<dbReference type="SMART" id="SM00181">
    <property type="entry name" value="EGF"/>
    <property type="match status" value="5"/>
</dbReference>
<dbReference type="CDD" id="cd00054">
    <property type="entry name" value="EGF_CA"/>
    <property type="match status" value="4"/>
</dbReference>
<feature type="domain" description="Cadherin" evidence="18">
    <location>
        <begin position="1107"/>
        <end position="1213"/>
    </location>
</feature>
<dbReference type="SUPFAM" id="SSF57196">
    <property type="entry name" value="EGF/Laminin"/>
    <property type="match status" value="4"/>
</dbReference>
<feature type="disulfide bond" evidence="13">
    <location>
        <begin position="2844"/>
        <end position="2853"/>
    </location>
</feature>
<feature type="domain" description="Cadherin" evidence="18">
    <location>
        <begin position="1526"/>
        <end position="1631"/>
    </location>
</feature>
<gene>
    <name evidence="19" type="ORF">AAFF_G00358090</name>
</gene>
<dbReference type="PANTHER" id="PTHR24026">
    <property type="entry name" value="FAT ATYPICAL CADHERIN-RELATED"/>
    <property type="match status" value="1"/>
</dbReference>
<dbReference type="InterPro" id="IPR013320">
    <property type="entry name" value="ConA-like_dom_sf"/>
</dbReference>
<dbReference type="InterPro" id="IPR018097">
    <property type="entry name" value="EGF_Ca-bd_CS"/>
</dbReference>
<dbReference type="PROSITE" id="PS50026">
    <property type="entry name" value="EGF_3"/>
    <property type="match status" value="5"/>
</dbReference>
<comment type="caution">
    <text evidence="13">Lacks conserved residue(s) required for the propagation of feature annotation.</text>
</comment>
<evidence type="ECO:0000256" key="9">
    <source>
        <dbReference type="ARBA" id="ARBA00023136"/>
    </source>
</evidence>
<feature type="domain" description="EGF-like" evidence="17">
    <location>
        <begin position="2817"/>
        <end position="2854"/>
    </location>
</feature>
<feature type="domain" description="EGF-like" evidence="17">
    <location>
        <begin position="2931"/>
        <end position="2967"/>
    </location>
</feature>
<dbReference type="Pfam" id="PF02210">
    <property type="entry name" value="Laminin_G_2"/>
    <property type="match status" value="1"/>
</dbReference>
<feature type="domain" description="Cadherin" evidence="18">
    <location>
        <begin position="1316"/>
        <end position="1419"/>
    </location>
</feature>
<keyword evidence="20" id="KW-1185">Reference proteome</keyword>
<dbReference type="SUPFAM" id="SSF49899">
    <property type="entry name" value="Concanavalin A-like lectins/glucanases"/>
    <property type="match status" value="1"/>
</dbReference>
<feature type="domain" description="Cadherin" evidence="18">
    <location>
        <begin position="158"/>
        <end position="278"/>
    </location>
</feature>
<evidence type="ECO:0008006" key="21">
    <source>
        <dbReference type="Google" id="ProtNLM"/>
    </source>
</evidence>
<dbReference type="FunFam" id="2.60.40.60:FF:000024">
    <property type="entry name" value="FAT atypical cadherin 3"/>
    <property type="match status" value="1"/>
</dbReference>
<feature type="domain" description="Cadherin" evidence="18">
    <location>
        <begin position="802"/>
        <end position="903"/>
    </location>
</feature>
<evidence type="ECO:0000256" key="10">
    <source>
        <dbReference type="ARBA" id="ARBA00023157"/>
    </source>
</evidence>
<feature type="domain" description="EGF-like" evidence="17">
    <location>
        <begin position="2590"/>
        <end position="2627"/>
    </location>
</feature>
<evidence type="ECO:0000256" key="2">
    <source>
        <dbReference type="ARBA" id="ARBA00022536"/>
    </source>
</evidence>
<keyword evidence="5" id="KW-0677">Repeat</keyword>
<evidence type="ECO:0000256" key="4">
    <source>
        <dbReference type="ARBA" id="ARBA00022729"/>
    </source>
</evidence>
<evidence type="ECO:0000256" key="6">
    <source>
        <dbReference type="ARBA" id="ARBA00022837"/>
    </source>
</evidence>
<feature type="domain" description="Cadherin" evidence="18">
    <location>
        <begin position="279"/>
        <end position="384"/>
    </location>
</feature>
<evidence type="ECO:0000259" key="17">
    <source>
        <dbReference type="PROSITE" id="PS50026"/>
    </source>
</evidence>
<keyword evidence="9 15" id="KW-0472">Membrane</keyword>
<dbReference type="InterPro" id="IPR000152">
    <property type="entry name" value="EGF-type_Asp/Asn_hydroxyl_site"/>
</dbReference>
<dbReference type="PANTHER" id="PTHR24026:SF125">
    <property type="entry name" value="FAT-LIKE CADHERIN-RELATED TUMOR SUPPRESSOR HOMOLOG"/>
    <property type="match status" value="1"/>
</dbReference>
<dbReference type="PROSITE" id="PS01187">
    <property type="entry name" value="EGF_CA"/>
    <property type="match status" value="1"/>
</dbReference>
<evidence type="ECO:0000256" key="3">
    <source>
        <dbReference type="ARBA" id="ARBA00022692"/>
    </source>
</evidence>
<dbReference type="FunFam" id="2.60.40.60:FF:000041">
    <property type="entry name" value="FAT atypical cadherin 1"/>
    <property type="match status" value="1"/>
</dbReference>
<feature type="domain" description="Cadherin" evidence="18">
    <location>
        <begin position="2384"/>
        <end position="2478"/>
    </location>
</feature>
<dbReference type="FunFam" id="2.60.40.60:FF:000026">
    <property type="entry name" value="FAT atypical cadherin 1"/>
    <property type="match status" value="2"/>
</dbReference>
<evidence type="ECO:0000313" key="19">
    <source>
        <dbReference type="EMBL" id="KAJ8416521.1"/>
    </source>
</evidence>
<feature type="domain" description="Cadherin" evidence="18">
    <location>
        <begin position="1420"/>
        <end position="1525"/>
    </location>
</feature>
<dbReference type="FunFam" id="2.60.40.60:FF:000107">
    <property type="entry name" value="FAT atypical cadherin 1"/>
    <property type="match status" value="1"/>
</dbReference>
<dbReference type="PROSITE" id="PS50268">
    <property type="entry name" value="CADHERIN_2"/>
    <property type="match status" value="24"/>
</dbReference>
<keyword evidence="6 12" id="KW-0106">Calcium</keyword>
<dbReference type="GO" id="GO:0005509">
    <property type="term" value="F:calcium ion binding"/>
    <property type="evidence" value="ECO:0007669"/>
    <property type="project" value="UniProtKB-UniRule"/>
</dbReference>
<accession>A0AAD7T8U3</accession>
<dbReference type="FunFam" id="2.60.40.60:FF:000051">
    <property type="entry name" value="FAT atypical cadherin 1"/>
    <property type="match status" value="1"/>
</dbReference>